<dbReference type="AlphaFoldDB" id="A0A699S690"/>
<feature type="compositionally biased region" description="Polar residues" evidence="1">
    <location>
        <begin position="130"/>
        <end position="142"/>
    </location>
</feature>
<gene>
    <name evidence="2" type="ORF">Tci_864924</name>
</gene>
<protein>
    <submittedName>
        <fullName evidence="2">Uncharacterized protein</fullName>
    </submittedName>
</protein>
<organism evidence="2">
    <name type="scientific">Tanacetum cinerariifolium</name>
    <name type="common">Dalmatian daisy</name>
    <name type="synonym">Chrysanthemum cinerariifolium</name>
    <dbReference type="NCBI Taxonomy" id="118510"/>
    <lineage>
        <taxon>Eukaryota</taxon>
        <taxon>Viridiplantae</taxon>
        <taxon>Streptophyta</taxon>
        <taxon>Embryophyta</taxon>
        <taxon>Tracheophyta</taxon>
        <taxon>Spermatophyta</taxon>
        <taxon>Magnoliopsida</taxon>
        <taxon>eudicotyledons</taxon>
        <taxon>Gunneridae</taxon>
        <taxon>Pentapetalae</taxon>
        <taxon>asterids</taxon>
        <taxon>campanulids</taxon>
        <taxon>Asterales</taxon>
        <taxon>Asteraceae</taxon>
        <taxon>Asteroideae</taxon>
        <taxon>Anthemideae</taxon>
        <taxon>Anthemidinae</taxon>
        <taxon>Tanacetum</taxon>
    </lineage>
</organism>
<comment type="caution">
    <text evidence="2">The sequence shown here is derived from an EMBL/GenBank/DDBJ whole genome shotgun (WGS) entry which is preliminary data.</text>
</comment>
<sequence length="159" mass="18157">VMGGRHRVDVLGRVAQVFEQMGYTDTCKFLVQSKPVPGASPLLTFFRERMNIDETADYVRRSEILIDIVRPGHAGLSFRFFEALLYRKKMITNNASVAAYDFYDPRNILIIDSERPKRVLNTPVRRDTQAAGQQNDQRQIEQVNAEAGFAQDLQPPNLQ</sequence>
<name>A0A699S690_TANCI</name>
<reference evidence="2" key="1">
    <citation type="journal article" date="2019" name="Sci. Rep.">
        <title>Draft genome of Tanacetum cinerariifolium, the natural source of mosquito coil.</title>
        <authorList>
            <person name="Yamashiro T."/>
            <person name="Shiraishi A."/>
            <person name="Satake H."/>
            <person name="Nakayama K."/>
        </authorList>
    </citation>
    <scope>NUCLEOTIDE SEQUENCE</scope>
</reference>
<feature type="non-terminal residue" evidence="2">
    <location>
        <position position="1"/>
    </location>
</feature>
<feature type="non-terminal residue" evidence="2">
    <location>
        <position position="159"/>
    </location>
</feature>
<feature type="region of interest" description="Disordered" evidence="1">
    <location>
        <begin position="125"/>
        <end position="159"/>
    </location>
</feature>
<accession>A0A699S690</accession>
<evidence type="ECO:0000256" key="1">
    <source>
        <dbReference type="SAM" id="MobiDB-lite"/>
    </source>
</evidence>
<proteinExistence type="predicted"/>
<evidence type="ECO:0000313" key="2">
    <source>
        <dbReference type="EMBL" id="GFC92954.1"/>
    </source>
</evidence>
<dbReference type="EMBL" id="BKCJ011140365">
    <property type="protein sequence ID" value="GFC92954.1"/>
    <property type="molecule type" value="Genomic_DNA"/>
</dbReference>